<dbReference type="AlphaFoldDB" id="A0A918V7E8"/>
<name>A0A918V7E8_9FLAO</name>
<gene>
    <name evidence="5" type="primary">parB</name>
    <name evidence="5" type="ORF">GCM10007028_14930</name>
</gene>
<dbReference type="Gene3D" id="3.90.1530.30">
    <property type="match status" value="1"/>
</dbReference>
<evidence type="ECO:0000256" key="2">
    <source>
        <dbReference type="ARBA" id="ARBA00022829"/>
    </source>
</evidence>
<dbReference type="InterPro" id="IPR041468">
    <property type="entry name" value="HTH_ParB/Spo0J"/>
</dbReference>
<dbReference type="RefSeq" id="WP_189360165.1">
    <property type="nucleotide sequence ID" value="NZ_BMWZ01000003.1"/>
</dbReference>
<dbReference type="InterPro" id="IPR004437">
    <property type="entry name" value="ParB/RepB/Spo0J"/>
</dbReference>
<evidence type="ECO:0000313" key="6">
    <source>
        <dbReference type="Proteomes" id="UP000636004"/>
    </source>
</evidence>
<keyword evidence="6" id="KW-1185">Reference proteome</keyword>
<dbReference type="SUPFAM" id="SSF109709">
    <property type="entry name" value="KorB DNA-binding domain-like"/>
    <property type="match status" value="1"/>
</dbReference>
<proteinExistence type="inferred from homology"/>
<dbReference type="GO" id="GO:0005694">
    <property type="term" value="C:chromosome"/>
    <property type="evidence" value="ECO:0007669"/>
    <property type="project" value="TreeGrafter"/>
</dbReference>
<feature type="domain" description="ParB-like N-terminal" evidence="4">
    <location>
        <begin position="41"/>
        <end position="131"/>
    </location>
</feature>
<sequence length="304" mass="34470">MAKATKKQALGRGLSALLNDPSNDIQSVQDKNADKVIGNIVELDLDFIEVNPFQPRTNFSEESLRELASSVKELGIIQPITVRKLDLNKYQLVSGERRFRASKLLGLETIPAYVRIANDQESLEMALVENIQRQDLDPIEIALSYQRLIDEINLTQEQMSERVGKKRSTIANYLRLLKLDPIIQTGMRDGFISMGHGRALITIEDQSIQLDIYENILSNKLSVRETEGLVRDYNTSESDNRSSKVKENEDMPKFVKKGITAFSEYFGHKIDVKVSKNGKGKITIPFHSEEDFNRIKKLVQGDSK</sequence>
<evidence type="ECO:0000256" key="3">
    <source>
        <dbReference type="ARBA" id="ARBA00023125"/>
    </source>
</evidence>
<protein>
    <submittedName>
        <fullName evidence="5">Chromosome partitioning protein ParB</fullName>
    </submittedName>
</protein>
<organism evidence="5 6">
    <name type="scientific">Algibacter mikhailovii</name>
    <dbReference type="NCBI Taxonomy" id="425498"/>
    <lineage>
        <taxon>Bacteria</taxon>
        <taxon>Pseudomonadati</taxon>
        <taxon>Bacteroidota</taxon>
        <taxon>Flavobacteriia</taxon>
        <taxon>Flavobacteriales</taxon>
        <taxon>Flavobacteriaceae</taxon>
        <taxon>Algibacter</taxon>
    </lineage>
</organism>
<dbReference type="SMART" id="SM00470">
    <property type="entry name" value="ParB"/>
    <property type="match status" value="1"/>
</dbReference>
<evidence type="ECO:0000256" key="1">
    <source>
        <dbReference type="ARBA" id="ARBA00006295"/>
    </source>
</evidence>
<dbReference type="Gene3D" id="1.10.10.2830">
    <property type="match status" value="1"/>
</dbReference>
<dbReference type="Pfam" id="PF02195">
    <property type="entry name" value="ParB_N"/>
    <property type="match status" value="1"/>
</dbReference>
<dbReference type="PANTHER" id="PTHR33375">
    <property type="entry name" value="CHROMOSOME-PARTITIONING PROTEIN PARB-RELATED"/>
    <property type="match status" value="1"/>
</dbReference>
<dbReference type="Pfam" id="PF17762">
    <property type="entry name" value="HTH_ParB"/>
    <property type="match status" value="1"/>
</dbReference>
<comment type="caution">
    <text evidence="5">The sequence shown here is derived from an EMBL/GenBank/DDBJ whole genome shotgun (WGS) entry which is preliminary data.</text>
</comment>
<dbReference type="InterPro" id="IPR050336">
    <property type="entry name" value="Chromosome_partition/occlusion"/>
</dbReference>
<dbReference type="NCBIfam" id="TIGR00180">
    <property type="entry name" value="parB_part"/>
    <property type="match status" value="1"/>
</dbReference>
<dbReference type="CDD" id="cd16393">
    <property type="entry name" value="SPO0J_N"/>
    <property type="match status" value="1"/>
</dbReference>
<dbReference type="InterPro" id="IPR003115">
    <property type="entry name" value="ParB_N"/>
</dbReference>
<dbReference type="Proteomes" id="UP000636004">
    <property type="component" value="Unassembled WGS sequence"/>
</dbReference>
<comment type="similarity">
    <text evidence="1">Belongs to the ParB family.</text>
</comment>
<dbReference type="EMBL" id="BMWZ01000003">
    <property type="protein sequence ID" value="GGZ78508.1"/>
    <property type="molecule type" value="Genomic_DNA"/>
</dbReference>
<dbReference type="InterPro" id="IPR036086">
    <property type="entry name" value="ParB/Sulfiredoxin_sf"/>
</dbReference>
<dbReference type="GO" id="GO:0007059">
    <property type="term" value="P:chromosome segregation"/>
    <property type="evidence" value="ECO:0007669"/>
    <property type="project" value="UniProtKB-KW"/>
</dbReference>
<evidence type="ECO:0000259" key="4">
    <source>
        <dbReference type="SMART" id="SM00470"/>
    </source>
</evidence>
<dbReference type="SUPFAM" id="SSF110849">
    <property type="entry name" value="ParB/Sulfiredoxin"/>
    <property type="match status" value="1"/>
</dbReference>
<dbReference type="PANTHER" id="PTHR33375:SF1">
    <property type="entry name" value="CHROMOSOME-PARTITIONING PROTEIN PARB-RELATED"/>
    <property type="match status" value="1"/>
</dbReference>
<dbReference type="FunFam" id="1.10.10.2830:FF:000001">
    <property type="entry name" value="Chromosome partitioning protein ParB"/>
    <property type="match status" value="1"/>
</dbReference>
<reference evidence="5" key="2">
    <citation type="submission" date="2020-09" db="EMBL/GenBank/DDBJ databases">
        <authorList>
            <person name="Sun Q."/>
            <person name="Kim S."/>
        </authorList>
    </citation>
    <scope>NUCLEOTIDE SEQUENCE</scope>
    <source>
        <strain evidence="5">KCTC 12710</strain>
    </source>
</reference>
<accession>A0A918V7E8</accession>
<keyword evidence="3" id="KW-0238">DNA-binding</keyword>
<reference evidence="5" key="1">
    <citation type="journal article" date="2014" name="Int. J. Syst. Evol. Microbiol.">
        <title>Complete genome sequence of Corynebacterium casei LMG S-19264T (=DSM 44701T), isolated from a smear-ripened cheese.</title>
        <authorList>
            <consortium name="US DOE Joint Genome Institute (JGI-PGF)"/>
            <person name="Walter F."/>
            <person name="Albersmeier A."/>
            <person name="Kalinowski J."/>
            <person name="Ruckert C."/>
        </authorList>
    </citation>
    <scope>NUCLEOTIDE SEQUENCE</scope>
    <source>
        <strain evidence="5">KCTC 12710</strain>
    </source>
</reference>
<dbReference type="FunFam" id="3.90.1530.30:FF:000001">
    <property type="entry name" value="Chromosome partitioning protein ParB"/>
    <property type="match status" value="1"/>
</dbReference>
<keyword evidence="2" id="KW-0159">Chromosome partition</keyword>
<dbReference type="GO" id="GO:0003677">
    <property type="term" value="F:DNA binding"/>
    <property type="evidence" value="ECO:0007669"/>
    <property type="project" value="UniProtKB-KW"/>
</dbReference>
<evidence type="ECO:0000313" key="5">
    <source>
        <dbReference type="EMBL" id="GGZ78508.1"/>
    </source>
</evidence>